<dbReference type="AlphaFoldDB" id="A0A1R2CFP9"/>
<gene>
    <name evidence="2" type="ORF">SteCoe_10330</name>
</gene>
<feature type="signal peptide" evidence="1">
    <location>
        <begin position="1"/>
        <end position="16"/>
    </location>
</feature>
<evidence type="ECO:0000313" key="3">
    <source>
        <dbReference type="Proteomes" id="UP000187209"/>
    </source>
</evidence>
<evidence type="ECO:0000313" key="2">
    <source>
        <dbReference type="EMBL" id="OMJ87849.1"/>
    </source>
</evidence>
<organism evidence="2 3">
    <name type="scientific">Stentor coeruleus</name>
    <dbReference type="NCBI Taxonomy" id="5963"/>
    <lineage>
        <taxon>Eukaryota</taxon>
        <taxon>Sar</taxon>
        <taxon>Alveolata</taxon>
        <taxon>Ciliophora</taxon>
        <taxon>Postciliodesmatophora</taxon>
        <taxon>Heterotrichea</taxon>
        <taxon>Heterotrichida</taxon>
        <taxon>Stentoridae</taxon>
        <taxon>Stentor</taxon>
    </lineage>
</organism>
<dbReference type="EMBL" id="MPUH01000166">
    <property type="protein sequence ID" value="OMJ87849.1"/>
    <property type="molecule type" value="Genomic_DNA"/>
</dbReference>
<dbReference type="PANTHER" id="PTHR33459:SF7">
    <property type="entry name" value="DD-GDCA PROTEIN"/>
    <property type="match status" value="1"/>
</dbReference>
<protein>
    <recommendedName>
        <fullName evidence="4">Dickkopf N-terminal cysteine-rich domain-containing protein</fullName>
    </recommendedName>
</protein>
<reference evidence="2 3" key="1">
    <citation type="submission" date="2016-11" db="EMBL/GenBank/DDBJ databases">
        <title>The macronuclear genome of Stentor coeruleus: a giant cell with tiny introns.</title>
        <authorList>
            <person name="Slabodnick M."/>
            <person name="Ruby J.G."/>
            <person name="Reiff S.B."/>
            <person name="Swart E.C."/>
            <person name="Gosai S."/>
            <person name="Prabakaran S."/>
            <person name="Witkowska E."/>
            <person name="Larue G.E."/>
            <person name="Fisher S."/>
            <person name="Freeman R.M."/>
            <person name="Gunawardena J."/>
            <person name="Chu W."/>
            <person name="Stover N.A."/>
            <person name="Gregory B.D."/>
            <person name="Nowacki M."/>
            <person name="Derisi J."/>
            <person name="Roy S.W."/>
            <person name="Marshall W.F."/>
            <person name="Sood P."/>
        </authorList>
    </citation>
    <scope>NUCLEOTIDE SEQUENCE [LARGE SCALE GENOMIC DNA]</scope>
    <source>
        <strain evidence="2">WM001</strain>
    </source>
</reference>
<proteinExistence type="predicted"/>
<name>A0A1R2CFP9_9CILI</name>
<accession>A0A1R2CFP9</accession>
<feature type="chain" id="PRO_5012774287" description="Dickkopf N-terminal cysteine-rich domain-containing protein" evidence="1">
    <location>
        <begin position="17"/>
        <end position="649"/>
    </location>
</feature>
<keyword evidence="1" id="KW-0732">Signal</keyword>
<evidence type="ECO:0008006" key="4">
    <source>
        <dbReference type="Google" id="ProtNLM"/>
    </source>
</evidence>
<comment type="caution">
    <text evidence="2">The sequence shown here is derived from an EMBL/GenBank/DDBJ whole genome shotgun (WGS) entry which is preliminary data.</text>
</comment>
<sequence>MLFGLLIVPLLVSGSSCPVYKCGKSSTTTGRCISFSNSTGVDNYVITPCIQGLACDFIPEQSSECQYPTDYEPRYPGEYCAEDQDCASYNCFGSKCLGLSAGSACSSTSACNAGYYCGTSPSVCTAQLAVGATCTRTIQCINSAVCDAGVCTTYFSKALGAASTLKDYRGIALACSSGFISNGVCAAAPVSNSTSVISCSFNTSCYAKDGVNKKTCLCSYDGKSYCPLFEGDSQVQQLIQGMPTINSYSSQCHTLNRFGYACYVNMPSTALSYYLTWAANAELYWGNEWVYQKTTQKCVNETIQAPYLNIVKQSTSQYYQCPMYSKTNTTARWSANQCIFAANDIYYDNHYTTIQVNDAVCPSGQACYASPNSGGNVTCTSVALRYAGDYCSASSQCQSGNCTNDACVGISLDQKCVNPTDCNPGLFCNTTSSKCEYNVAVGGNCSNFYHCQNNLTCNLNTCVPVYSLANGDQVDNSTTYGYNKACASGFAAYDTTTYSRKCAIAPVSNNSVNALCNHGTSCSDTTGVYTKGCQCGTDGNAYCPTFEGDPAPVKMIQYFKKIANYTTKCNSANIDAYCFKKSSTMMKYYNYYYTYYTEYMDGPTLKNTEDSFLADFYFPEYWSAYNSIHSSSYGSTLAMSIAALIAFTA</sequence>
<keyword evidence="3" id="KW-1185">Reference proteome</keyword>
<dbReference type="InterPro" id="IPR052326">
    <property type="entry name" value="Diff-Dev_Assoc_Protein"/>
</dbReference>
<dbReference type="OrthoDB" id="5517728at2759"/>
<dbReference type="PANTHER" id="PTHR33459">
    <property type="entry name" value="DD-GDCA PROTEIN"/>
    <property type="match status" value="1"/>
</dbReference>
<dbReference type="Proteomes" id="UP000187209">
    <property type="component" value="Unassembled WGS sequence"/>
</dbReference>
<evidence type="ECO:0000256" key="1">
    <source>
        <dbReference type="SAM" id="SignalP"/>
    </source>
</evidence>